<feature type="transmembrane region" description="Helical" evidence="2">
    <location>
        <begin position="487"/>
        <end position="509"/>
    </location>
</feature>
<feature type="transmembrane region" description="Helical" evidence="2">
    <location>
        <begin position="147"/>
        <end position="167"/>
    </location>
</feature>
<protein>
    <submittedName>
        <fullName evidence="3">Uncharacterized protein</fullName>
    </submittedName>
</protein>
<keyword evidence="2" id="KW-1133">Transmembrane helix</keyword>
<sequence>MANKHSDSSLKILSPYSSQHNTVDHYKEERTDQFTPSVSNDNLPFPTPAKSETDLSSTPSEPPSTAPRIRLGGTPAIVIGILFCATVIAALHHVYLSILRGRKVSGQFWIKNSSNALSTSVQWLCTASIMVSLTQLIWWFIRRRPFTVLQLNHLFGLPGLSQILYLASSRRLWNIIPVIAMATLLQALALVSILAPNSLEVGSASPKITTISVPTVFFSKSNISETHCDYYPSPAWEKVLDRALQSNTLIGWNAPVGCGTECNCTVQYNAPALKCTDLSTDEVNAMLWQNPHFPATVYNATSNLTNPSTGANMSMAWRTYNSNGESTTAGARCSLYNTTQQSVVSFVNNTGIISPSIISYNAKYHFEQSFSCGAVHGRNPLYPQLAAFLTIVGWLYNQLNGSILYSLPNSTVHDWISSTNLMTSNLFSINETARTFTPNIENVTGALEQILVNVTVALITYMGHTAVVNASVAQDQLIWVYHSQRLWIIYGTALILTAVCGVVGLVCMLKDGEDRDLTFWDIVRATRNSELDAVVEAENGAHTGKDTMLQYAVQGKDSDANTSGVFVLARSCHEES</sequence>
<dbReference type="PANTHER" id="PTHR35041:SF6">
    <property type="entry name" value="FORMYLMETHIONINE DEFORMYLASE-LIKE PROTEIN-RELATED"/>
    <property type="match status" value="1"/>
</dbReference>
<keyword evidence="2" id="KW-0812">Transmembrane</keyword>
<reference evidence="3" key="1">
    <citation type="submission" date="2023-06" db="EMBL/GenBank/DDBJ databases">
        <authorList>
            <consortium name="Lawrence Berkeley National Laboratory"/>
            <person name="Ahrendt S."/>
            <person name="Sahu N."/>
            <person name="Indic B."/>
            <person name="Wong-Bajracharya J."/>
            <person name="Merenyi Z."/>
            <person name="Ke H.-M."/>
            <person name="Monk M."/>
            <person name="Kocsube S."/>
            <person name="Drula E."/>
            <person name="Lipzen A."/>
            <person name="Balint B."/>
            <person name="Henrissat B."/>
            <person name="Andreopoulos B."/>
            <person name="Martin F.M."/>
            <person name="Harder C.B."/>
            <person name="Rigling D."/>
            <person name="Ford K.L."/>
            <person name="Foster G.D."/>
            <person name="Pangilinan J."/>
            <person name="Papanicolaou A."/>
            <person name="Barry K."/>
            <person name="LaButti K."/>
            <person name="Viragh M."/>
            <person name="Koriabine M."/>
            <person name="Yan M."/>
            <person name="Riley R."/>
            <person name="Champramary S."/>
            <person name="Plett K.L."/>
            <person name="Tsai I.J."/>
            <person name="Slot J."/>
            <person name="Sipos G."/>
            <person name="Plett J."/>
            <person name="Nagy L.G."/>
            <person name="Grigoriev I.V."/>
        </authorList>
    </citation>
    <scope>NUCLEOTIDE SEQUENCE</scope>
    <source>
        <strain evidence="3">CCBAS 213</strain>
    </source>
</reference>
<keyword evidence="4" id="KW-1185">Reference proteome</keyword>
<keyword evidence="2" id="KW-0472">Membrane</keyword>
<accession>A0AA39NB03</accession>
<proteinExistence type="predicted"/>
<feature type="region of interest" description="Disordered" evidence="1">
    <location>
        <begin position="1"/>
        <end position="68"/>
    </location>
</feature>
<dbReference type="EMBL" id="JAUEPS010000009">
    <property type="protein sequence ID" value="KAK0462303.1"/>
    <property type="molecule type" value="Genomic_DNA"/>
</dbReference>
<dbReference type="AlphaFoldDB" id="A0AA39NB03"/>
<gene>
    <name evidence="3" type="ORF">EV420DRAFT_1761573</name>
</gene>
<feature type="transmembrane region" description="Helical" evidence="2">
    <location>
        <begin position="120"/>
        <end position="141"/>
    </location>
</feature>
<evidence type="ECO:0000313" key="3">
    <source>
        <dbReference type="EMBL" id="KAK0462303.1"/>
    </source>
</evidence>
<dbReference type="Proteomes" id="UP001175211">
    <property type="component" value="Unassembled WGS sequence"/>
</dbReference>
<comment type="caution">
    <text evidence="3">The sequence shown here is derived from an EMBL/GenBank/DDBJ whole genome shotgun (WGS) entry which is preliminary data.</text>
</comment>
<dbReference type="RefSeq" id="XP_060333915.1">
    <property type="nucleotide sequence ID" value="XM_060480667.1"/>
</dbReference>
<feature type="compositionally biased region" description="Polar residues" evidence="1">
    <location>
        <begin position="9"/>
        <end position="21"/>
    </location>
</feature>
<dbReference type="PANTHER" id="PTHR35041">
    <property type="entry name" value="MEDIATOR OF RNA POLYMERASE II TRANSCRIPTION SUBUNIT 1"/>
    <property type="match status" value="1"/>
</dbReference>
<evidence type="ECO:0000313" key="4">
    <source>
        <dbReference type="Proteomes" id="UP001175211"/>
    </source>
</evidence>
<feature type="transmembrane region" description="Helical" evidence="2">
    <location>
        <begin position="76"/>
        <end position="99"/>
    </location>
</feature>
<name>A0AA39NB03_ARMTA</name>
<evidence type="ECO:0000256" key="1">
    <source>
        <dbReference type="SAM" id="MobiDB-lite"/>
    </source>
</evidence>
<feature type="transmembrane region" description="Helical" evidence="2">
    <location>
        <begin position="174"/>
        <end position="195"/>
    </location>
</feature>
<evidence type="ECO:0000256" key="2">
    <source>
        <dbReference type="SAM" id="Phobius"/>
    </source>
</evidence>
<feature type="compositionally biased region" description="Basic and acidic residues" evidence="1">
    <location>
        <begin position="22"/>
        <end position="32"/>
    </location>
</feature>
<dbReference type="GeneID" id="85364215"/>
<feature type="compositionally biased region" description="Polar residues" evidence="1">
    <location>
        <begin position="33"/>
        <end position="42"/>
    </location>
</feature>
<organism evidence="3 4">
    <name type="scientific">Armillaria tabescens</name>
    <name type="common">Ringless honey mushroom</name>
    <name type="synonym">Agaricus tabescens</name>
    <dbReference type="NCBI Taxonomy" id="1929756"/>
    <lineage>
        <taxon>Eukaryota</taxon>
        <taxon>Fungi</taxon>
        <taxon>Dikarya</taxon>
        <taxon>Basidiomycota</taxon>
        <taxon>Agaricomycotina</taxon>
        <taxon>Agaricomycetes</taxon>
        <taxon>Agaricomycetidae</taxon>
        <taxon>Agaricales</taxon>
        <taxon>Marasmiineae</taxon>
        <taxon>Physalacriaceae</taxon>
        <taxon>Desarmillaria</taxon>
    </lineage>
</organism>